<proteinExistence type="predicted"/>
<evidence type="ECO:0000256" key="4">
    <source>
        <dbReference type="ARBA" id="ARBA00022833"/>
    </source>
</evidence>
<dbReference type="GO" id="GO:0000978">
    <property type="term" value="F:RNA polymerase II cis-regulatory region sequence-specific DNA binding"/>
    <property type="evidence" value="ECO:0007669"/>
    <property type="project" value="TreeGrafter"/>
</dbReference>
<keyword evidence="4" id="KW-0862">Zinc</keyword>
<feature type="region of interest" description="Disordered" evidence="9">
    <location>
        <begin position="427"/>
        <end position="447"/>
    </location>
</feature>
<sequence>MKLEDPIELASCGPMELGLQIGRDQTDRGQMMKPQQDARLASNSSRSEPMSPITTTTRATAAATNTTTTTIVEQQHTTRNKSAGLEPADDALRVTSKIEAQHRRGPRLSDKRHMAPASKQPRKHHRHHYHNLQQQHVFPGGHNVAHGDNLLLQDHIKNFSNQLAARGTNTPAGTANSSTTTNGLSRPPAQSMSSSASSVTSTNTNTTTATTISASDSNQSGSTTASAAADLASSMTGLLSECFRQQETNTDHYQSHHNHNHNHQHNHHQSQLRLASGGVESFMSSTSAAMAAQAAAVRQQHQRSQEILEQFASLHSLSAVASAIQQSHQHHLELPQSSPFMTQQQQQQQQASHHPTINQHHHEQHHQFDLAHQLQQHSQQLQFSLANLTLNNNNNQSVASNSVPSNLTSPMCASRQTIPIDLHRIPGSAGGGGASSGDSPMGAVTASSHSSVAQSALMGMMRDSLMSRLAPVAAAAAAAAAAGLQGGANGIHVQQPTPSFVHFAHNQKSAATSGAGYNTSGLQERANNSGAGGGGSGAGSGSSTIRVGRRRGSRKCRKIYGMAQRQLWCTQCKWKKACSRFFGVNQSLVAGGVHTSSPGGTNVVAASMGATLGLPASGHCCTPLVQQFRQTAPRRSGGIK</sequence>
<reference evidence="10" key="1">
    <citation type="submission" date="2018-10" db="EMBL/GenBank/DDBJ databases">
        <title>Transcriptome assembly of Aceria tosichella (Wheat curl mite) Type 2.</title>
        <authorList>
            <person name="Scully E.D."/>
            <person name="Geib S.M."/>
            <person name="Palmer N.A."/>
            <person name="Gupta A.K."/>
            <person name="Sarath G."/>
            <person name="Tatineni S."/>
        </authorList>
    </citation>
    <scope>NUCLEOTIDE SEQUENCE</scope>
    <source>
        <strain evidence="10">LincolnNE</strain>
    </source>
</reference>
<evidence type="ECO:0000256" key="6">
    <source>
        <dbReference type="ARBA" id="ARBA00023125"/>
    </source>
</evidence>
<feature type="compositionally biased region" description="Polar residues" evidence="9">
    <location>
        <begin position="512"/>
        <end position="528"/>
    </location>
</feature>
<evidence type="ECO:0000256" key="8">
    <source>
        <dbReference type="ARBA" id="ARBA00023242"/>
    </source>
</evidence>
<feature type="compositionally biased region" description="Low complexity" evidence="9">
    <location>
        <begin position="191"/>
        <end position="225"/>
    </location>
</feature>
<dbReference type="EMBL" id="GGYP01002057">
    <property type="protein sequence ID" value="MDE46828.1"/>
    <property type="molecule type" value="Transcribed_RNA"/>
</dbReference>
<comment type="subcellular location">
    <subcellularLocation>
        <location evidence="1">Nucleus</location>
    </subcellularLocation>
</comment>
<evidence type="ECO:0000256" key="3">
    <source>
        <dbReference type="ARBA" id="ARBA00022771"/>
    </source>
</evidence>
<dbReference type="SMART" id="SM01366">
    <property type="entry name" value="c-clamp"/>
    <property type="match status" value="1"/>
</dbReference>
<feature type="region of interest" description="Disordered" evidence="9">
    <location>
        <begin position="512"/>
        <end position="550"/>
    </location>
</feature>
<feature type="region of interest" description="Disordered" evidence="9">
    <location>
        <begin position="339"/>
        <end position="375"/>
    </location>
</feature>
<feature type="region of interest" description="Disordered" evidence="9">
    <location>
        <begin position="25"/>
        <end position="61"/>
    </location>
</feature>
<feature type="compositionally biased region" description="Polar residues" evidence="9">
    <location>
        <begin position="165"/>
        <end position="190"/>
    </location>
</feature>
<protein>
    <submittedName>
        <fullName evidence="10">Zinc finger protein 704</fullName>
    </submittedName>
</protein>
<dbReference type="GO" id="GO:0003700">
    <property type="term" value="F:DNA-binding transcription factor activity"/>
    <property type="evidence" value="ECO:0007669"/>
    <property type="project" value="TreeGrafter"/>
</dbReference>
<dbReference type="PANTHER" id="PTHR13006">
    <property type="entry name" value="PAPILLOMAVIRUS REGULATORY FACTOR PRF-1"/>
    <property type="match status" value="1"/>
</dbReference>
<dbReference type="InterPro" id="IPR052253">
    <property type="entry name" value="CR1/CR2-DNA-binding_regulator"/>
</dbReference>
<dbReference type="GO" id="GO:0008270">
    <property type="term" value="F:zinc ion binding"/>
    <property type="evidence" value="ECO:0007669"/>
    <property type="project" value="UniProtKB-KW"/>
</dbReference>
<evidence type="ECO:0000256" key="9">
    <source>
        <dbReference type="SAM" id="MobiDB-lite"/>
    </source>
</evidence>
<dbReference type="GO" id="GO:0006357">
    <property type="term" value="P:regulation of transcription by RNA polymerase II"/>
    <property type="evidence" value="ECO:0007669"/>
    <property type="project" value="TreeGrafter"/>
</dbReference>
<organism evidence="10">
    <name type="scientific">Aceria tosichella</name>
    <name type="common">wheat curl mite</name>
    <dbReference type="NCBI Taxonomy" id="561515"/>
    <lineage>
        <taxon>Eukaryota</taxon>
        <taxon>Metazoa</taxon>
        <taxon>Ecdysozoa</taxon>
        <taxon>Arthropoda</taxon>
        <taxon>Chelicerata</taxon>
        <taxon>Arachnida</taxon>
        <taxon>Acari</taxon>
        <taxon>Acariformes</taxon>
        <taxon>Trombidiformes</taxon>
        <taxon>Prostigmata</taxon>
        <taxon>Eupodina</taxon>
        <taxon>Eriophyoidea</taxon>
        <taxon>Eriophyidae</taxon>
        <taxon>Eriophyinae</taxon>
        <taxon>Aceriini</taxon>
        <taxon>Aceria</taxon>
    </lineage>
</organism>
<evidence type="ECO:0000256" key="5">
    <source>
        <dbReference type="ARBA" id="ARBA00023015"/>
    </source>
</evidence>
<keyword evidence="7" id="KW-0804">Transcription</keyword>
<evidence type="ECO:0000256" key="7">
    <source>
        <dbReference type="ARBA" id="ARBA00023163"/>
    </source>
</evidence>
<dbReference type="PANTHER" id="PTHR13006:SF9">
    <property type="entry name" value="GLUCOSE TRANSPORTER 4 ENHANCER FACTOR, ISOFORM G"/>
    <property type="match status" value="1"/>
</dbReference>
<keyword evidence="2" id="KW-0479">Metal-binding</keyword>
<feature type="region of interest" description="Disordered" evidence="9">
    <location>
        <begin position="165"/>
        <end position="225"/>
    </location>
</feature>
<evidence type="ECO:0000313" key="10">
    <source>
        <dbReference type="EMBL" id="MDE46828.1"/>
    </source>
</evidence>
<evidence type="ECO:0000256" key="2">
    <source>
        <dbReference type="ARBA" id="ARBA00022723"/>
    </source>
</evidence>
<accession>A0A6G1S8W1</accession>
<evidence type="ECO:0000256" key="1">
    <source>
        <dbReference type="ARBA" id="ARBA00004123"/>
    </source>
</evidence>
<keyword evidence="5" id="KW-0805">Transcription regulation</keyword>
<name>A0A6G1S8W1_9ACAR</name>
<keyword evidence="6" id="KW-0238">DNA-binding</keyword>
<feature type="compositionally biased region" description="Basic and acidic residues" evidence="9">
    <location>
        <begin position="99"/>
        <end position="113"/>
    </location>
</feature>
<feature type="region of interest" description="Disordered" evidence="9">
    <location>
        <begin position="74"/>
        <end position="128"/>
    </location>
</feature>
<dbReference type="AlphaFoldDB" id="A0A6G1S8W1"/>
<dbReference type="GO" id="GO:0005634">
    <property type="term" value="C:nucleus"/>
    <property type="evidence" value="ECO:0007669"/>
    <property type="project" value="UniProtKB-SubCell"/>
</dbReference>
<keyword evidence="8" id="KW-0539">Nucleus</keyword>
<gene>
    <name evidence="10" type="primary">Znf704</name>
    <name evidence="10" type="ORF">g.2713</name>
</gene>
<feature type="compositionally biased region" description="Gly residues" evidence="9">
    <location>
        <begin position="530"/>
        <end position="540"/>
    </location>
</feature>
<keyword evidence="3" id="KW-0863">Zinc-finger</keyword>